<proteinExistence type="predicted"/>
<reference evidence="2" key="1">
    <citation type="submission" date="2016-12" db="EMBL/GenBank/DDBJ databases">
        <title>Comparative genomics of four Isosphaeraceae planctomycetes: a common pool of plasmids and glycoside hydrolase genes.</title>
        <authorList>
            <person name="Ivanova A."/>
        </authorList>
    </citation>
    <scope>NUCLEOTIDE SEQUENCE [LARGE SCALE GENOMIC DNA]</scope>
    <source>
        <strain evidence="2">PX4</strain>
    </source>
</reference>
<dbReference type="RefSeq" id="WP_076348465.1">
    <property type="nucleotide sequence ID" value="NZ_CP019082.1"/>
</dbReference>
<evidence type="ECO:0000313" key="1">
    <source>
        <dbReference type="EMBL" id="APW62394.1"/>
    </source>
</evidence>
<dbReference type="OrthoDB" id="290377at2"/>
<sequence length="368" mass="42919">MPLHENSSLRTWSEIEKLLPPHVDYNRRGILIGNGASTAIWHKFRYSTLFSIACDPSRESHLEGYDQRVFDQLGTVNFEAVLSAIVMAGKVWKVFNKPQEDIGDLRKSYSRIKHCLISAVKSVHAPYDQFDDERKKTVSEALKEFGYVYSTNYDLMLYWAMMDNPRAFKDFFWVSDDKDERNWFDLGDTDEWDDKTTKVFYLHGGLHLRKEPRGTFKIIGGEAGNLLNQFDVQGEAIPLFISEGTHKDKHSAIVRNEYLSFAYEKFSKHRGSLVVFGHALSEQYDQHLVEAMKKWRRYDQKRHRGNTIRRVIAFSMVPWEDETQIIAQKVRLRRELADHYELYFFDSTTHPLGADSLRVAEKIQTGVC</sequence>
<dbReference type="KEGG" id="pbor:BSF38_03933"/>
<dbReference type="AlphaFoldDB" id="A0A1U7CTX7"/>
<accession>A0A1U7CTX7</accession>
<dbReference type="Proteomes" id="UP000186309">
    <property type="component" value="Chromosome"/>
</dbReference>
<dbReference type="InterPro" id="IPR032581">
    <property type="entry name" value="DUF4917"/>
</dbReference>
<organism evidence="1 2">
    <name type="scientific">Paludisphaera borealis</name>
    <dbReference type="NCBI Taxonomy" id="1387353"/>
    <lineage>
        <taxon>Bacteria</taxon>
        <taxon>Pseudomonadati</taxon>
        <taxon>Planctomycetota</taxon>
        <taxon>Planctomycetia</taxon>
        <taxon>Isosphaerales</taxon>
        <taxon>Isosphaeraceae</taxon>
        <taxon>Paludisphaera</taxon>
    </lineage>
</organism>
<dbReference type="EMBL" id="CP019082">
    <property type="protein sequence ID" value="APW62394.1"/>
    <property type="molecule type" value="Genomic_DNA"/>
</dbReference>
<evidence type="ECO:0000313" key="2">
    <source>
        <dbReference type="Proteomes" id="UP000186309"/>
    </source>
</evidence>
<evidence type="ECO:0008006" key="3">
    <source>
        <dbReference type="Google" id="ProtNLM"/>
    </source>
</evidence>
<keyword evidence="2" id="KW-1185">Reference proteome</keyword>
<gene>
    <name evidence="1" type="ORF">BSF38_03933</name>
</gene>
<name>A0A1U7CTX7_9BACT</name>
<dbReference type="STRING" id="1387353.BSF38_03933"/>
<protein>
    <recommendedName>
        <fullName evidence="3">DUF4917 domain-containing protein</fullName>
    </recommendedName>
</protein>
<dbReference type="Pfam" id="PF16263">
    <property type="entry name" value="DUF4917"/>
    <property type="match status" value="1"/>
</dbReference>